<evidence type="ECO:0000313" key="2">
    <source>
        <dbReference type="EMBL" id="KAF1954303.1"/>
    </source>
</evidence>
<protein>
    <recommendedName>
        <fullName evidence="1">NACHT-NTPase and P-loop NTPases N-terminal domain-containing protein</fullName>
    </recommendedName>
</protein>
<organism evidence="2 3">
    <name type="scientific">Byssothecium circinans</name>
    <dbReference type="NCBI Taxonomy" id="147558"/>
    <lineage>
        <taxon>Eukaryota</taxon>
        <taxon>Fungi</taxon>
        <taxon>Dikarya</taxon>
        <taxon>Ascomycota</taxon>
        <taxon>Pezizomycotina</taxon>
        <taxon>Dothideomycetes</taxon>
        <taxon>Pleosporomycetidae</taxon>
        <taxon>Pleosporales</taxon>
        <taxon>Massarineae</taxon>
        <taxon>Massarinaceae</taxon>
        <taxon>Byssothecium</taxon>
    </lineage>
</organism>
<sequence length="200" mass="22273">ITIIDTTIEVYGAIKDLHGLPEAFQQVNDRLPLVKQILEEVKVQAKNANPSDEKALEKLLEGCEKKATELRKIFTQIAKESTGGEFIISAYRLIVLKLGKKSRVETLMGRILKDLAVLAAHRVFQASARKRAEELEKARQELANVTPSLPDSEFDEKLGSVSQIGDYNRQYATFGGMQKNVDGHYFEAGGNQHFGMVPSK</sequence>
<gene>
    <name evidence="2" type="ORF">CC80DRAFT_353977</name>
</gene>
<keyword evidence="3" id="KW-1185">Reference proteome</keyword>
<dbReference type="InterPro" id="IPR031352">
    <property type="entry name" value="SesA"/>
</dbReference>
<feature type="non-terminal residue" evidence="2">
    <location>
        <position position="200"/>
    </location>
</feature>
<accession>A0A6A5TN44</accession>
<feature type="domain" description="NACHT-NTPase and P-loop NTPases N-terminal" evidence="1">
    <location>
        <begin position="1"/>
        <end position="118"/>
    </location>
</feature>
<dbReference type="EMBL" id="ML976999">
    <property type="protein sequence ID" value="KAF1954303.1"/>
    <property type="molecule type" value="Genomic_DNA"/>
</dbReference>
<evidence type="ECO:0000259" key="1">
    <source>
        <dbReference type="Pfam" id="PF17107"/>
    </source>
</evidence>
<evidence type="ECO:0000313" key="3">
    <source>
        <dbReference type="Proteomes" id="UP000800035"/>
    </source>
</evidence>
<name>A0A6A5TN44_9PLEO</name>
<dbReference type="Proteomes" id="UP000800035">
    <property type="component" value="Unassembled WGS sequence"/>
</dbReference>
<dbReference type="OrthoDB" id="3758369at2759"/>
<reference evidence="2" key="1">
    <citation type="journal article" date="2020" name="Stud. Mycol.">
        <title>101 Dothideomycetes genomes: a test case for predicting lifestyles and emergence of pathogens.</title>
        <authorList>
            <person name="Haridas S."/>
            <person name="Albert R."/>
            <person name="Binder M."/>
            <person name="Bloem J."/>
            <person name="Labutti K."/>
            <person name="Salamov A."/>
            <person name="Andreopoulos B."/>
            <person name="Baker S."/>
            <person name="Barry K."/>
            <person name="Bills G."/>
            <person name="Bluhm B."/>
            <person name="Cannon C."/>
            <person name="Castanera R."/>
            <person name="Culley D."/>
            <person name="Daum C."/>
            <person name="Ezra D."/>
            <person name="Gonzalez J."/>
            <person name="Henrissat B."/>
            <person name="Kuo A."/>
            <person name="Liang C."/>
            <person name="Lipzen A."/>
            <person name="Lutzoni F."/>
            <person name="Magnuson J."/>
            <person name="Mondo S."/>
            <person name="Nolan M."/>
            <person name="Ohm R."/>
            <person name="Pangilinan J."/>
            <person name="Park H.-J."/>
            <person name="Ramirez L."/>
            <person name="Alfaro M."/>
            <person name="Sun H."/>
            <person name="Tritt A."/>
            <person name="Yoshinaga Y."/>
            <person name="Zwiers L.-H."/>
            <person name="Turgeon B."/>
            <person name="Goodwin S."/>
            <person name="Spatafora J."/>
            <person name="Crous P."/>
            <person name="Grigoriev I."/>
        </authorList>
    </citation>
    <scope>NUCLEOTIDE SEQUENCE</scope>
    <source>
        <strain evidence="2">CBS 675.92</strain>
    </source>
</reference>
<dbReference type="AlphaFoldDB" id="A0A6A5TN44"/>
<dbReference type="Pfam" id="PF17107">
    <property type="entry name" value="SesA"/>
    <property type="match status" value="1"/>
</dbReference>
<proteinExistence type="predicted"/>
<feature type="non-terminal residue" evidence="2">
    <location>
        <position position="1"/>
    </location>
</feature>